<reference evidence="2" key="1">
    <citation type="journal article" date="2021" name="G3 (Bethesda)">
        <title>Chromosome assembled and annotated genome sequence of Aspergillus flavus NRRL 3357.</title>
        <authorList>
            <person name="Skerker J.M."/>
            <person name="Pianalto K.M."/>
            <person name="Mondo S.J."/>
            <person name="Yang K."/>
            <person name="Arkin A.P."/>
            <person name="Keller N.P."/>
            <person name="Grigoriev I.V."/>
            <person name="Louise Glass N.L."/>
        </authorList>
    </citation>
    <scope>NUCLEOTIDE SEQUENCE [LARGE SCALE GENOMIC DNA]</scope>
    <source>
        <strain evidence="2">ATCC 200026 / FGSC A1120 / IAM 13836 / NRRL 3357 / JCM 12722 / SRRC 167</strain>
    </source>
</reference>
<dbReference type="VEuPathDB" id="FungiDB:F9C07_2048604"/>
<proteinExistence type="predicted"/>
<accession>A0A7U2R172</accession>
<evidence type="ECO:0000313" key="2">
    <source>
        <dbReference type="Proteomes" id="UP000596276"/>
    </source>
</evidence>
<feature type="non-terminal residue" evidence="1">
    <location>
        <position position="1"/>
    </location>
</feature>
<protein>
    <submittedName>
        <fullName evidence="1">Uncharacterized protein</fullName>
    </submittedName>
</protein>
<name>A0A7U2R172_ASPFN</name>
<organism evidence="1 2">
    <name type="scientific">Aspergillus flavus (strain ATCC 200026 / FGSC A1120 / IAM 13836 / NRRL 3357 / JCM 12722 / SRRC 167)</name>
    <dbReference type="NCBI Taxonomy" id="332952"/>
    <lineage>
        <taxon>Eukaryota</taxon>
        <taxon>Fungi</taxon>
        <taxon>Dikarya</taxon>
        <taxon>Ascomycota</taxon>
        <taxon>Pezizomycotina</taxon>
        <taxon>Eurotiomycetes</taxon>
        <taxon>Eurotiomycetidae</taxon>
        <taxon>Eurotiales</taxon>
        <taxon>Aspergillaceae</taxon>
        <taxon>Aspergillus</taxon>
        <taxon>Aspergillus subgen. Circumdati</taxon>
    </lineage>
</organism>
<dbReference type="EMBL" id="CP044617">
    <property type="protein sequence ID" value="QRD92159.1"/>
    <property type="molecule type" value="Genomic_DNA"/>
</dbReference>
<keyword evidence="2" id="KW-1185">Reference proteome</keyword>
<evidence type="ECO:0000313" key="1">
    <source>
        <dbReference type="EMBL" id="QRD92159.1"/>
    </source>
</evidence>
<dbReference type="VEuPathDB" id="FungiDB:AFLA_011873"/>
<dbReference type="AlphaFoldDB" id="A0A7U2R172"/>
<feature type="non-terminal residue" evidence="1">
    <location>
        <position position="119"/>
    </location>
</feature>
<sequence>PTAGPYGIFIRSESQSSLRCHVDDVDHYRSYWEEATGSLRDLLWGSSEARRRAVRKLESLNRRISRSNRNHNHDPGTAVIKIANWRNAGEQLDLSVRDYYYFYSTARFEDVQDFIWERV</sequence>
<dbReference type="Proteomes" id="UP000596276">
    <property type="component" value="Chromosome 7"/>
</dbReference>
<gene>
    <name evidence="1" type="ORF">F9C07_2048604</name>
</gene>